<reference evidence="3 4" key="1">
    <citation type="journal article" date="2020" name="Front. Microbiol.">
        <title>Genetic Organization of the aprX-lipA2 Operon Affects the Proteolytic Potential of Pseudomonas Species in Milk.</title>
        <authorList>
            <person name="Maier C."/>
            <person name="Huptas C."/>
            <person name="von Neubeck M."/>
            <person name="Scherer S."/>
            <person name="Wenning M."/>
            <person name="Lucking G."/>
        </authorList>
    </citation>
    <scope>NUCLEOTIDE SEQUENCE [LARGE SCALE GENOMIC DNA]</scope>
    <source>
        <strain evidence="3 4">WS 4997</strain>
    </source>
</reference>
<dbReference type="EMBL" id="JAAQYK010000013">
    <property type="protein sequence ID" value="NNA48192.1"/>
    <property type="molecule type" value="Genomic_DNA"/>
</dbReference>
<dbReference type="InterPro" id="IPR004291">
    <property type="entry name" value="Transposase_IS66_central"/>
</dbReference>
<dbReference type="AlphaFoldDB" id="A0A7Y1LLC5"/>
<dbReference type="Pfam" id="PF13817">
    <property type="entry name" value="DDE_Tnp_IS66_C"/>
    <property type="match status" value="1"/>
</dbReference>
<comment type="caution">
    <text evidence="3">The sequence shown here is derived from an EMBL/GenBank/DDBJ whole genome shotgun (WGS) entry which is preliminary data.</text>
</comment>
<dbReference type="NCBIfam" id="NF033517">
    <property type="entry name" value="transpos_IS66"/>
    <property type="match status" value="1"/>
</dbReference>
<accession>A0A7Y1LLC5</accession>
<evidence type="ECO:0000259" key="2">
    <source>
        <dbReference type="Pfam" id="PF13817"/>
    </source>
</evidence>
<dbReference type="PANTHER" id="PTHR33678">
    <property type="entry name" value="BLL1576 PROTEIN"/>
    <property type="match status" value="1"/>
</dbReference>
<proteinExistence type="predicted"/>
<dbReference type="PANTHER" id="PTHR33678:SF1">
    <property type="entry name" value="BLL1576 PROTEIN"/>
    <property type="match status" value="1"/>
</dbReference>
<feature type="domain" description="Transposase IS66 C-terminal" evidence="2">
    <location>
        <begin position="345"/>
        <end position="382"/>
    </location>
</feature>
<dbReference type="InterPro" id="IPR039552">
    <property type="entry name" value="IS66_C"/>
</dbReference>
<evidence type="ECO:0000313" key="4">
    <source>
        <dbReference type="Proteomes" id="UP000583279"/>
    </source>
</evidence>
<protein>
    <submittedName>
        <fullName evidence="3">IS66 family transposase</fullName>
    </submittedName>
</protein>
<dbReference type="RefSeq" id="WP_420893680.1">
    <property type="nucleotide sequence ID" value="NZ_JAAQYK010000013.1"/>
</dbReference>
<dbReference type="Pfam" id="PF03050">
    <property type="entry name" value="DDE_Tnp_IS66"/>
    <property type="match status" value="1"/>
</dbReference>
<sequence length="387" mass="43514">MSWRSESPFTVGFRAYVGFWFHCSPNPKYSCRCCEKNTTQTQIKIAPVPVSILPKSIATPTLLAQIISAKYQFGLPLYRQEALFKSFGIELHRQTMSRWLIKLSEQLELLYEHWHQQLLLQQAIWSDDTPVKVIETEKSQCYMWVYGCGADKKSADGPPNIVLYDYQDGRAGACPETFLQGYTGLLQVDGYAGYNHTEATLVGCWAHARRKFIEAKAVQPKGKTGRADQALNLIQKLYGIETSIANATPEDKLQIRQEQSAPIMQQLKAWLDKTVLQVPPKTAIGRALQYSLNQWGKLTVYLGHGLASIDNNRAERAIKPFVIGRKNWLFSNTRSGAKASAILYSLVETAKANDLQPVVYLQALFEQLPHTSAADIGTLSPWNIKLS</sequence>
<feature type="domain" description="Transposase IS66 central" evidence="1">
    <location>
        <begin position="55"/>
        <end position="338"/>
    </location>
</feature>
<organism evidence="3 4">
    <name type="scientific">Pseudomonas lactis</name>
    <dbReference type="NCBI Taxonomy" id="1615674"/>
    <lineage>
        <taxon>Bacteria</taxon>
        <taxon>Pseudomonadati</taxon>
        <taxon>Pseudomonadota</taxon>
        <taxon>Gammaproteobacteria</taxon>
        <taxon>Pseudomonadales</taxon>
        <taxon>Pseudomonadaceae</taxon>
        <taxon>Pseudomonas</taxon>
    </lineage>
</organism>
<gene>
    <name evidence="3" type="ORF">HBO18_29165</name>
</gene>
<name>A0A7Y1LLC5_9PSED</name>
<dbReference type="InterPro" id="IPR052344">
    <property type="entry name" value="Transposase-related"/>
</dbReference>
<dbReference type="Proteomes" id="UP000583279">
    <property type="component" value="Unassembled WGS sequence"/>
</dbReference>
<evidence type="ECO:0000259" key="1">
    <source>
        <dbReference type="Pfam" id="PF03050"/>
    </source>
</evidence>
<evidence type="ECO:0000313" key="3">
    <source>
        <dbReference type="EMBL" id="NNA48192.1"/>
    </source>
</evidence>